<dbReference type="InterPro" id="IPR004360">
    <property type="entry name" value="Glyas_Fos-R_dOase_dom"/>
</dbReference>
<dbReference type="GO" id="GO:0051213">
    <property type="term" value="F:dioxygenase activity"/>
    <property type="evidence" value="ECO:0007669"/>
    <property type="project" value="UniProtKB-KW"/>
</dbReference>
<dbReference type="InterPro" id="IPR029068">
    <property type="entry name" value="Glyas_Bleomycin-R_OHBP_Dase"/>
</dbReference>
<evidence type="ECO:0000256" key="7">
    <source>
        <dbReference type="ARBA" id="ARBA00023002"/>
    </source>
</evidence>
<dbReference type="GO" id="GO:0046872">
    <property type="term" value="F:metal ion binding"/>
    <property type="evidence" value="ECO:0007669"/>
    <property type="project" value="UniProtKB-KW"/>
</dbReference>
<feature type="domain" description="VOC" evidence="8">
    <location>
        <begin position="131"/>
        <end position="251"/>
    </location>
</feature>
<gene>
    <name evidence="9" type="ORF">HALLA_02080</name>
</gene>
<dbReference type="AlphaFoldDB" id="W0JYM8"/>
<evidence type="ECO:0000256" key="3">
    <source>
        <dbReference type="ARBA" id="ARBA00022723"/>
    </source>
</evidence>
<dbReference type="eggNOG" id="arCOG06037">
    <property type="taxonomic scope" value="Archaea"/>
</dbReference>
<evidence type="ECO:0000256" key="4">
    <source>
        <dbReference type="ARBA" id="ARBA00022737"/>
    </source>
</evidence>
<keyword evidence="4" id="KW-0677">Repeat</keyword>
<comment type="subunit">
    <text evidence="2">Homotetramer.</text>
</comment>
<evidence type="ECO:0000256" key="2">
    <source>
        <dbReference type="ARBA" id="ARBA00011881"/>
    </source>
</evidence>
<dbReference type="InterPro" id="IPR037523">
    <property type="entry name" value="VOC_core"/>
</dbReference>
<keyword evidence="6" id="KW-0223">Dioxygenase</keyword>
<geneLocation type="plasmid" evidence="9">
    <name>unnamed</name>
</geneLocation>
<protein>
    <recommendedName>
        <fullName evidence="8">VOC domain-containing protein</fullName>
    </recommendedName>
</protein>
<sequence length="287" mass="32967">MTFFHDAIGLEEVTREGGTVYLRAADEFEHHSLTLTETDSAGVDHIGWQTRKPEQVAEYADLLTDHGVDITWVDDGEELGQGDAIRFQTENGHQFEIYYEMEKPDPPEERRSRLKNRVYTPTKTNPIAPQHIDHVQIWEPDIVELSEWLQDVLGLEVIEYYNLEDGSRWGTWLSASGFKIDVAVIHDDAETATFNHTAYTVDNSNDLFDAYDAMKEREIPVDGLGQHSISRGKFCYARDPLTGHRIEFSDSGYFVLDPDWEPIAWNETDLEDRQWMGGFDGLETVDY</sequence>
<keyword evidence="3" id="KW-0479">Metal-binding</keyword>
<evidence type="ECO:0000256" key="5">
    <source>
        <dbReference type="ARBA" id="ARBA00022797"/>
    </source>
</evidence>
<keyword evidence="9" id="KW-0614">Plasmid</keyword>
<organism evidence="9 10">
    <name type="scientific">Halostagnicola larsenii XH-48</name>
    <dbReference type="NCBI Taxonomy" id="797299"/>
    <lineage>
        <taxon>Archaea</taxon>
        <taxon>Methanobacteriati</taxon>
        <taxon>Methanobacteriota</taxon>
        <taxon>Stenosarchaea group</taxon>
        <taxon>Halobacteria</taxon>
        <taxon>Halobacteriales</taxon>
        <taxon>Natrialbaceae</taxon>
        <taxon>Halostagnicola</taxon>
    </lineage>
</organism>
<dbReference type="Pfam" id="PF00903">
    <property type="entry name" value="Glyoxalase"/>
    <property type="match status" value="1"/>
</dbReference>
<dbReference type="HOGENOM" id="CLU_052361_3_0_2"/>
<feature type="domain" description="VOC" evidence="8">
    <location>
        <begin position="1"/>
        <end position="100"/>
    </location>
</feature>
<dbReference type="Proteomes" id="UP000019024">
    <property type="component" value="Plasmid unnamed2"/>
</dbReference>
<dbReference type="PROSITE" id="PS51819">
    <property type="entry name" value="VOC"/>
    <property type="match status" value="2"/>
</dbReference>
<evidence type="ECO:0000256" key="6">
    <source>
        <dbReference type="ARBA" id="ARBA00022964"/>
    </source>
</evidence>
<evidence type="ECO:0000313" key="9">
    <source>
        <dbReference type="EMBL" id="AHG02118.1"/>
    </source>
</evidence>
<evidence type="ECO:0000313" key="10">
    <source>
        <dbReference type="Proteomes" id="UP000019024"/>
    </source>
</evidence>
<keyword evidence="5" id="KW-0058">Aromatic hydrocarbons catabolism</keyword>
<dbReference type="KEGG" id="hlr:HALLA_02080"/>
<dbReference type="EMBL" id="CP007057">
    <property type="protein sequence ID" value="AHG02118.1"/>
    <property type="molecule type" value="Genomic_DNA"/>
</dbReference>
<evidence type="ECO:0000256" key="1">
    <source>
        <dbReference type="ARBA" id="ARBA00008784"/>
    </source>
</evidence>
<dbReference type="Gene3D" id="3.10.180.10">
    <property type="entry name" value="2,3-Dihydroxybiphenyl 1,2-Dioxygenase, domain 1"/>
    <property type="match status" value="2"/>
</dbReference>
<proteinExistence type="inferred from homology"/>
<accession>W0JYM8</accession>
<keyword evidence="7" id="KW-0560">Oxidoreductase</keyword>
<name>W0JYM8_9EURY</name>
<dbReference type="SUPFAM" id="SSF54593">
    <property type="entry name" value="Glyoxalase/Bleomycin resistance protein/Dihydroxybiphenyl dioxygenase"/>
    <property type="match status" value="1"/>
</dbReference>
<keyword evidence="10" id="KW-1185">Reference proteome</keyword>
<dbReference type="Pfam" id="PF22247">
    <property type="entry name" value="Diox-like_N"/>
    <property type="match status" value="1"/>
</dbReference>
<comment type="similarity">
    <text evidence="1">Belongs to the extradiol ring-cleavage dioxygenase family.</text>
</comment>
<reference evidence="9 10" key="1">
    <citation type="submission" date="2014-01" db="EMBL/GenBank/DDBJ databases">
        <authorList>
            <consortium name="DOE Joint Genome Institute"/>
            <person name="Anderson I."/>
            <person name="Huntemann M."/>
            <person name="Han J."/>
            <person name="Chen A."/>
            <person name="Kyrpides N."/>
            <person name="Mavromatis K."/>
            <person name="Markowitz V."/>
            <person name="Palaniappan K."/>
            <person name="Ivanova N."/>
            <person name="Schaumberg A."/>
            <person name="Pati A."/>
            <person name="Liolios K."/>
            <person name="Nordberg H.P."/>
            <person name="Cantor M.N."/>
            <person name="Hua S.X."/>
            <person name="Woyke T."/>
        </authorList>
    </citation>
    <scope>NUCLEOTIDE SEQUENCE [LARGE SCALE GENOMIC DNA]</scope>
    <source>
        <strain evidence="9 10">XH-48</strain>
        <plasmid evidence="10">2</plasmid>
    </source>
</reference>
<dbReference type="InterPro" id="IPR054560">
    <property type="entry name" value="XylE-like_N"/>
</dbReference>
<evidence type="ECO:0000259" key="8">
    <source>
        <dbReference type="PROSITE" id="PS51819"/>
    </source>
</evidence>